<dbReference type="InterPro" id="IPR039100">
    <property type="entry name" value="Sdo1/SBDS-like"/>
</dbReference>
<evidence type="ECO:0000256" key="2">
    <source>
        <dbReference type="ARBA" id="ARBA00004496"/>
    </source>
</evidence>
<comment type="subunit">
    <text evidence="7">Associates with the 60S ribosomal subunit.</text>
</comment>
<feature type="domain" description="Ribosome maturation protein SDO1/SBDS N-terminal" evidence="8">
    <location>
        <begin position="15"/>
        <end position="101"/>
    </location>
</feature>
<dbReference type="Pfam" id="PF01172">
    <property type="entry name" value="SBDS_N"/>
    <property type="match status" value="1"/>
</dbReference>
<dbReference type="Gene3D" id="1.10.10.900">
    <property type="entry name" value="SBDS protein C-terminal domain, subdomain 1"/>
    <property type="match status" value="1"/>
</dbReference>
<dbReference type="NCBIfam" id="TIGR00291">
    <property type="entry name" value="RNA_SBDS"/>
    <property type="match status" value="1"/>
</dbReference>
<name>A0A4P9YN74_ROZAC</name>
<dbReference type="GO" id="GO:0005737">
    <property type="term" value="C:cytoplasm"/>
    <property type="evidence" value="ECO:0007669"/>
    <property type="project" value="UniProtKB-SubCell"/>
</dbReference>
<dbReference type="InterPro" id="IPR046928">
    <property type="entry name" value="SDO1/SBDS_C"/>
</dbReference>
<dbReference type="PANTHER" id="PTHR10927:SF1">
    <property type="entry name" value="RIBOSOME MATURATION PROTEIN SBDS"/>
    <property type="match status" value="1"/>
</dbReference>
<evidence type="ECO:0000259" key="9">
    <source>
        <dbReference type="Pfam" id="PF09377"/>
    </source>
</evidence>
<proteinExistence type="inferred from homology"/>
<dbReference type="GO" id="GO:0042256">
    <property type="term" value="P:cytosolic ribosome assembly"/>
    <property type="evidence" value="ECO:0007669"/>
    <property type="project" value="InterPro"/>
</dbReference>
<evidence type="ECO:0000256" key="6">
    <source>
        <dbReference type="ARBA" id="ARBA00023242"/>
    </source>
</evidence>
<comment type="similarity">
    <text evidence="3">Belongs to the SDO1/SBDS family.</text>
</comment>
<dbReference type="InterPro" id="IPR036786">
    <property type="entry name" value="Ribosome_mat_SBDS_N_sf"/>
</dbReference>
<dbReference type="AlphaFoldDB" id="A0A4P9YN74"/>
<dbReference type="InterPro" id="IPR019783">
    <property type="entry name" value="SDO1/SBDS_N"/>
</dbReference>
<dbReference type="Proteomes" id="UP000281549">
    <property type="component" value="Unassembled WGS sequence"/>
</dbReference>
<protein>
    <submittedName>
        <fullName evidence="12">Shwachman-Bodian-diamond syndrome protein</fullName>
    </submittedName>
</protein>
<evidence type="ECO:0000313" key="12">
    <source>
        <dbReference type="EMBL" id="RKP21166.1"/>
    </source>
</evidence>
<evidence type="ECO:0000259" key="10">
    <source>
        <dbReference type="Pfam" id="PF20268"/>
    </source>
</evidence>
<reference evidence="13" key="1">
    <citation type="journal article" date="2018" name="Nat. Microbiol.">
        <title>Leveraging single-cell genomics to expand the fungal tree of life.</title>
        <authorList>
            <person name="Ahrendt S.R."/>
            <person name="Quandt C.A."/>
            <person name="Ciobanu D."/>
            <person name="Clum A."/>
            <person name="Salamov A."/>
            <person name="Andreopoulos B."/>
            <person name="Cheng J.F."/>
            <person name="Woyke T."/>
            <person name="Pelin A."/>
            <person name="Henrissat B."/>
            <person name="Reynolds N.K."/>
            <person name="Benny G.L."/>
            <person name="Smith M.E."/>
            <person name="James T.Y."/>
            <person name="Grigoriev I.V."/>
        </authorList>
    </citation>
    <scope>NUCLEOTIDE SEQUENCE [LARGE SCALE GENOMIC DNA]</scope>
    <source>
        <strain evidence="13">CSF55</strain>
    </source>
</reference>
<dbReference type="Gene3D" id="3.30.70.240">
    <property type="match status" value="1"/>
</dbReference>
<accession>A0A4P9YN74</accession>
<dbReference type="InterPro" id="IPR018978">
    <property type="entry name" value="SDO1/SBDS_central"/>
</dbReference>
<feature type="domain" description="Ribosome maturation protein SDO1/SBDS C-terminal" evidence="10">
    <location>
        <begin position="175"/>
        <end position="242"/>
    </location>
</feature>
<dbReference type="SUPFAM" id="SSF89895">
    <property type="entry name" value="FYSH domain"/>
    <property type="match status" value="1"/>
</dbReference>
<dbReference type="InterPro" id="IPR002140">
    <property type="entry name" value="Sdo1/SBDS"/>
</dbReference>
<evidence type="ECO:0000256" key="4">
    <source>
        <dbReference type="ARBA" id="ARBA00022490"/>
    </source>
</evidence>
<dbReference type="GO" id="GO:0005634">
    <property type="term" value="C:nucleus"/>
    <property type="evidence" value="ECO:0007669"/>
    <property type="project" value="UniProtKB-SubCell"/>
</dbReference>
<keyword evidence="4" id="KW-0963">Cytoplasm</keyword>
<evidence type="ECO:0000256" key="7">
    <source>
        <dbReference type="ARBA" id="ARBA00049708"/>
    </source>
</evidence>
<dbReference type="EMBL" id="ML004981">
    <property type="protein sequence ID" value="RKP21166.1"/>
    <property type="molecule type" value="Genomic_DNA"/>
</dbReference>
<dbReference type="Pfam" id="PF09377">
    <property type="entry name" value="SBDS_domain_II"/>
    <property type="match status" value="1"/>
</dbReference>
<evidence type="ECO:0000259" key="8">
    <source>
        <dbReference type="Pfam" id="PF01172"/>
    </source>
</evidence>
<dbReference type="InterPro" id="IPR037188">
    <property type="entry name" value="Sdo1/SBDS_central_sf"/>
</dbReference>
<dbReference type="Gene3D" id="3.30.1250.10">
    <property type="entry name" value="Ribosome maturation protein SBDS, N-terminal domain"/>
    <property type="match status" value="1"/>
</dbReference>
<comment type="subcellular location">
    <subcellularLocation>
        <location evidence="2">Cytoplasm</location>
    </subcellularLocation>
    <subcellularLocation>
        <location evidence="1">Nucleus</location>
    </subcellularLocation>
</comment>
<dbReference type="Pfam" id="PF20268">
    <property type="entry name" value="SBDS_C"/>
    <property type="match status" value="1"/>
</dbReference>
<evidence type="ECO:0000256" key="1">
    <source>
        <dbReference type="ARBA" id="ARBA00004123"/>
    </source>
</evidence>
<evidence type="ECO:0000256" key="5">
    <source>
        <dbReference type="ARBA" id="ARBA00022517"/>
    </source>
</evidence>
<organism evidence="12 13">
    <name type="scientific">Rozella allomycis (strain CSF55)</name>
    <dbReference type="NCBI Taxonomy" id="988480"/>
    <lineage>
        <taxon>Eukaryota</taxon>
        <taxon>Fungi</taxon>
        <taxon>Fungi incertae sedis</taxon>
        <taxon>Cryptomycota</taxon>
        <taxon>Cryptomycota incertae sedis</taxon>
        <taxon>Rozella</taxon>
    </lineage>
</organism>
<sequence length="252" mass="29153">MSAIFTPLNQVKLTNVSVVRLKKGGKRFEVACYKNKVMDWRRGLISDLSEVIQIDKVFTNVSKGQVANQEDLLKSFKTNETSEIIVQILKNGELQVSEKERSNQNERMLKDIIHIIAEKSVHTETKRPYTITMIEKALLESHFSLVPNKNAKVQALDAIKLLQEKNIIPIIRARMRVRIQMPSKDAKRVKDRILQCLIKIEEEDWSDTFEATCLIDPGQYRLLYELIQQESKGKCILEMLNLKDVDDKEEIL</sequence>
<dbReference type="EMBL" id="ML005326">
    <property type="protein sequence ID" value="RKP18964.1"/>
    <property type="molecule type" value="Genomic_DNA"/>
</dbReference>
<dbReference type="SUPFAM" id="SSF109728">
    <property type="entry name" value="Hypothetical protein AF0491, middle domain"/>
    <property type="match status" value="1"/>
</dbReference>
<keyword evidence="6" id="KW-0539">Nucleus</keyword>
<evidence type="ECO:0000313" key="11">
    <source>
        <dbReference type="EMBL" id="RKP18964.1"/>
    </source>
</evidence>
<reference evidence="12" key="2">
    <citation type="submission" date="2018-08" db="EMBL/GenBank/DDBJ databases">
        <title>Leveraging single-cell genomics to expand the Fungal Tree of Life.</title>
        <authorList>
            <consortium name="DOE Joint Genome Institute"/>
            <person name="Ahrendt S.R."/>
            <person name="Quandt C.A."/>
            <person name="Ciobanu D."/>
            <person name="Clum A."/>
            <person name="Salamov A."/>
            <person name="Andreopoulos B."/>
            <person name="Cheng J.-F."/>
            <person name="Woyke T."/>
            <person name="Pelin A."/>
            <person name="Henrissat B."/>
            <person name="Reynolds N."/>
            <person name="Benny G.L."/>
            <person name="Smith M.E."/>
            <person name="James T.Y."/>
            <person name="Grigoriev I.V."/>
        </authorList>
    </citation>
    <scope>NUCLEOTIDE SEQUENCE</scope>
    <source>
        <strain evidence="12">CSF55</strain>
    </source>
</reference>
<keyword evidence="5" id="KW-0690">Ribosome biogenesis</keyword>
<feature type="domain" description="Ribosome maturation protein SDO1/SBDS central" evidence="9">
    <location>
        <begin position="110"/>
        <end position="173"/>
    </location>
</feature>
<evidence type="ECO:0000256" key="3">
    <source>
        <dbReference type="ARBA" id="ARBA00007433"/>
    </source>
</evidence>
<dbReference type="PANTHER" id="PTHR10927">
    <property type="entry name" value="RIBOSOME MATURATION PROTEIN SBDS"/>
    <property type="match status" value="1"/>
</dbReference>
<evidence type="ECO:0000313" key="13">
    <source>
        <dbReference type="Proteomes" id="UP000281549"/>
    </source>
</evidence>
<gene>
    <name evidence="12" type="ORF">ROZALSC1DRAFT_27413</name>
    <name evidence="11" type="ORF">ROZALSC1DRAFT_29392</name>
</gene>